<evidence type="ECO:0000259" key="14">
    <source>
        <dbReference type="Pfam" id="PF26577"/>
    </source>
</evidence>
<dbReference type="EC" id="4.6.1.16" evidence="3 10"/>
<gene>
    <name evidence="15" type="ORF">ACEWY4_008205</name>
</gene>
<evidence type="ECO:0000259" key="13">
    <source>
        <dbReference type="Pfam" id="PF01974"/>
    </source>
</evidence>
<dbReference type="AlphaFoldDB" id="A0ABD1KA81"/>
<evidence type="ECO:0000256" key="8">
    <source>
        <dbReference type="ARBA" id="ARBA00064779"/>
    </source>
</evidence>
<evidence type="ECO:0000256" key="10">
    <source>
        <dbReference type="PIRNR" id="PIRNR017250"/>
    </source>
</evidence>
<evidence type="ECO:0000256" key="3">
    <source>
        <dbReference type="ARBA" id="ARBA00012573"/>
    </source>
</evidence>
<keyword evidence="7 10" id="KW-0539">Nucleus</keyword>
<dbReference type="GO" id="GO:0005730">
    <property type="term" value="C:nucleolus"/>
    <property type="evidence" value="ECO:0007669"/>
    <property type="project" value="UniProtKB-SubCell"/>
</dbReference>
<dbReference type="GO" id="GO:0000214">
    <property type="term" value="C:tRNA-intron endonuclease complex"/>
    <property type="evidence" value="ECO:0007669"/>
    <property type="project" value="UniProtKB-UniRule"/>
</dbReference>
<evidence type="ECO:0000256" key="5">
    <source>
        <dbReference type="ARBA" id="ARBA00022694"/>
    </source>
</evidence>
<dbReference type="Gene3D" id="3.40.1350.10">
    <property type="match status" value="1"/>
</dbReference>
<dbReference type="Pfam" id="PF01974">
    <property type="entry name" value="tRNA_int_endo"/>
    <property type="match status" value="1"/>
</dbReference>
<accession>A0ABD1KA81</accession>
<evidence type="ECO:0000256" key="4">
    <source>
        <dbReference type="ARBA" id="ARBA00022664"/>
    </source>
</evidence>
<feature type="region of interest" description="Disordered" evidence="12">
    <location>
        <begin position="286"/>
        <end position="321"/>
    </location>
</feature>
<feature type="domain" description="TSEN34 N-terminal" evidence="14">
    <location>
        <begin position="41"/>
        <end position="102"/>
    </location>
</feature>
<dbReference type="PANTHER" id="PTHR13070">
    <property type="entry name" value="TRNA-SPLICING ENDONUCLEASE SUBUNIT SEN34-RELATED"/>
    <property type="match status" value="1"/>
</dbReference>
<evidence type="ECO:0000256" key="1">
    <source>
        <dbReference type="ARBA" id="ARBA00004604"/>
    </source>
</evidence>
<dbReference type="SUPFAM" id="SSF53032">
    <property type="entry name" value="tRNA-intron endonuclease catalytic domain-like"/>
    <property type="match status" value="1"/>
</dbReference>
<dbReference type="InterPro" id="IPR006676">
    <property type="entry name" value="tRNA_splic"/>
</dbReference>
<sequence>MDAPDCTHLSSDSERVDDVHDVASTVDVANVSSQLPQVAGIRMCGSTPLLWRVTDLKIARQAGVIGSLVGSLARQPRQNTRLGRPLELLDEEARLLAEEGKGIVLAERDEEGEDHSARAEHYKEDLQHSHQVQSTLALQDRKAVLQRVLNGTQNESSVLERLEALDRDFSLPVSAMTIQLCTARAGLSYHSDERDFLAAGWPMRQDEHSQTRFLVYRDLRKKGFYLTSAGKFGGDFLVYPGDPLRFHAHFIALCVAMDTDTPLCDIMALARLGSNVKKTVVLCSPRATQEQSKEKEEREEEEKTEDRDKDNAAADDDDDDEVVYTSLQWSGMV</sequence>
<protein>
    <recommendedName>
        <fullName evidence="9 10">tRNA-splicing endonuclease subunit Sen34</fullName>
        <ecNumber evidence="3 10">4.6.1.16</ecNumber>
    </recommendedName>
</protein>
<dbReference type="InterPro" id="IPR059049">
    <property type="entry name" value="TSEN34_N"/>
</dbReference>
<keyword evidence="4" id="KW-0507">mRNA processing</keyword>
<feature type="active site" evidence="11">
    <location>
        <position position="247"/>
    </location>
</feature>
<dbReference type="InterPro" id="IPR036167">
    <property type="entry name" value="tRNA_intron_Endo_cat-like_sf"/>
</dbReference>
<evidence type="ECO:0000256" key="6">
    <source>
        <dbReference type="ARBA" id="ARBA00023239"/>
    </source>
</evidence>
<dbReference type="GO" id="GO:0000379">
    <property type="term" value="P:tRNA-type intron splice site recognition and cleavage"/>
    <property type="evidence" value="ECO:0007669"/>
    <property type="project" value="UniProtKB-UniRule"/>
</dbReference>
<evidence type="ECO:0000313" key="15">
    <source>
        <dbReference type="EMBL" id="KAL2096057.1"/>
    </source>
</evidence>
<dbReference type="FunFam" id="3.40.1350.10:FF:000002">
    <property type="entry name" value="tRNA-splicing endonuclease subunit Sen34"/>
    <property type="match status" value="1"/>
</dbReference>
<feature type="active site" evidence="11">
    <location>
        <position position="239"/>
    </location>
</feature>
<comment type="subcellular location">
    <subcellularLocation>
        <location evidence="1">Nucleus</location>
        <location evidence="1">Nucleolus</location>
    </subcellularLocation>
</comment>
<evidence type="ECO:0000256" key="2">
    <source>
        <dbReference type="ARBA" id="ARBA00008078"/>
    </source>
</evidence>
<comment type="caution">
    <text evidence="15">The sequence shown here is derived from an EMBL/GenBank/DDBJ whole genome shotgun (WGS) entry which is preliminary data.</text>
</comment>
<dbReference type="NCBIfam" id="TIGR00324">
    <property type="entry name" value="endA"/>
    <property type="match status" value="1"/>
</dbReference>
<keyword evidence="16" id="KW-1185">Reference proteome</keyword>
<evidence type="ECO:0000256" key="11">
    <source>
        <dbReference type="PIRSR" id="PIRSR017250-50"/>
    </source>
</evidence>
<dbReference type="Proteomes" id="UP001591681">
    <property type="component" value="Unassembled WGS sequence"/>
</dbReference>
<keyword evidence="6 10" id="KW-0456">Lyase</keyword>
<dbReference type="EMBL" id="JBHFQA010000007">
    <property type="protein sequence ID" value="KAL2096057.1"/>
    <property type="molecule type" value="Genomic_DNA"/>
</dbReference>
<evidence type="ECO:0000313" key="16">
    <source>
        <dbReference type="Proteomes" id="UP001591681"/>
    </source>
</evidence>
<comment type="similarity">
    <text evidence="2 10">Belongs to the tRNA-intron endonuclease family.</text>
</comment>
<keyword evidence="5 10" id="KW-0819">tRNA processing</keyword>
<evidence type="ECO:0000256" key="12">
    <source>
        <dbReference type="SAM" id="MobiDB-lite"/>
    </source>
</evidence>
<comment type="function">
    <text evidence="10">Constitutes one of the two catalytic subunit of the tRNA-splicing endonuclease complex, a complex responsible for identification and cleavage of the splice sites in pre-tRNA. It cleaves pre-tRNA at the 5'- and 3'-splice sites to release the intron. The products are an intron and two tRNA half-molecules bearing 2',3'-cyclic phosphate and 5'-OH termini. There are no conserved sequences at the splice sites, but the intron is invariably located at the same site in the gene, placing the splice sites an invariant distance from the constant structural features of the tRNA body.</text>
</comment>
<dbReference type="Pfam" id="PF26577">
    <property type="entry name" value="TSEN34_N"/>
    <property type="match status" value="1"/>
</dbReference>
<evidence type="ECO:0000256" key="7">
    <source>
        <dbReference type="ARBA" id="ARBA00023242"/>
    </source>
</evidence>
<reference evidence="15 16" key="1">
    <citation type="submission" date="2024-09" db="EMBL/GenBank/DDBJ databases">
        <title>A chromosome-level genome assembly of Gray's grenadier anchovy, Coilia grayii.</title>
        <authorList>
            <person name="Fu Z."/>
        </authorList>
    </citation>
    <scope>NUCLEOTIDE SEQUENCE [LARGE SCALE GENOMIC DNA]</scope>
    <source>
        <strain evidence="15">G4</strain>
        <tissue evidence="15">Muscle</tissue>
    </source>
</reference>
<dbReference type="PANTHER" id="PTHR13070:SF0">
    <property type="entry name" value="TRNA-SPLICING ENDONUCLEASE SUBUNIT SEN34"/>
    <property type="match status" value="1"/>
</dbReference>
<dbReference type="GO" id="GO:0000213">
    <property type="term" value="F:tRNA-intron lyase activity"/>
    <property type="evidence" value="ECO:0007669"/>
    <property type="project" value="UniProtKB-UniRule"/>
</dbReference>
<proteinExistence type="inferred from homology"/>
<dbReference type="InterPro" id="IPR011856">
    <property type="entry name" value="tRNA_endonuc-like_dom_sf"/>
</dbReference>
<dbReference type="CDD" id="cd22363">
    <property type="entry name" value="tRNA-intron_lyase_C"/>
    <property type="match status" value="1"/>
</dbReference>
<dbReference type="PIRSF" id="PIRSF017250">
    <property type="entry name" value="tRNA_splic_SEN34"/>
    <property type="match status" value="1"/>
</dbReference>
<organism evidence="15 16">
    <name type="scientific">Coilia grayii</name>
    <name type="common">Gray's grenadier anchovy</name>
    <dbReference type="NCBI Taxonomy" id="363190"/>
    <lineage>
        <taxon>Eukaryota</taxon>
        <taxon>Metazoa</taxon>
        <taxon>Chordata</taxon>
        <taxon>Craniata</taxon>
        <taxon>Vertebrata</taxon>
        <taxon>Euteleostomi</taxon>
        <taxon>Actinopterygii</taxon>
        <taxon>Neopterygii</taxon>
        <taxon>Teleostei</taxon>
        <taxon>Clupei</taxon>
        <taxon>Clupeiformes</taxon>
        <taxon>Clupeoidei</taxon>
        <taxon>Engraulidae</taxon>
        <taxon>Coilinae</taxon>
        <taxon>Coilia</taxon>
    </lineage>
</organism>
<dbReference type="InterPro" id="IPR016690">
    <property type="entry name" value="TSEN34"/>
</dbReference>
<evidence type="ECO:0000256" key="9">
    <source>
        <dbReference type="ARBA" id="ARBA00070870"/>
    </source>
</evidence>
<feature type="domain" description="tRNA intron endonuclease catalytic" evidence="13">
    <location>
        <begin position="211"/>
        <end position="287"/>
    </location>
</feature>
<comment type="subunit">
    <text evidence="8">tRNA splicing endonuclease is a heterotetramer composed of TSEN2, TSEN15, TSEN34/LENG5 and TSEN54. tRNA splicing endonuclease complex also contains proteins of the pre-mRNA 3'-end processing machinery such as CLP1, CPSF1, CPSF4 and CSTF2.</text>
</comment>
<feature type="active site" evidence="11">
    <location>
        <position position="278"/>
    </location>
</feature>
<name>A0ABD1KA81_9TELE</name>
<dbReference type="InterPro" id="IPR006677">
    <property type="entry name" value="tRNA_intron_Endonuc_cat-like"/>
</dbReference>
<dbReference type="GO" id="GO:0006397">
    <property type="term" value="P:mRNA processing"/>
    <property type="evidence" value="ECO:0007669"/>
    <property type="project" value="UniProtKB-KW"/>
</dbReference>